<feature type="chain" id="PRO_5046216222" description="Lipoprotein" evidence="2">
    <location>
        <begin position="23"/>
        <end position="292"/>
    </location>
</feature>
<evidence type="ECO:0000256" key="1">
    <source>
        <dbReference type="SAM" id="MobiDB-lite"/>
    </source>
</evidence>
<feature type="compositionally biased region" description="Low complexity" evidence="1">
    <location>
        <begin position="22"/>
        <end position="47"/>
    </location>
</feature>
<dbReference type="Proteomes" id="UP001501358">
    <property type="component" value="Unassembled WGS sequence"/>
</dbReference>
<evidence type="ECO:0000313" key="3">
    <source>
        <dbReference type="EMBL" id="GAA2499204.1"/>
    </source>
</evidence>
<reference evidence="3 4" key="1">
    <citation type="journal article" date="2019" name="Int. J. Syst. Evol. Microbiol.">
        <title>The Global Catalogue of Microorganisms (GCM) 10K type strain sequencing project: providing services to taxonomists for standard genome sequencing and annotation.</title>
        <authorList>
            <consortium name="The Broad Institute Genomics Platform"/>
            <consortium name="The Broad Institute Genome Sequencing Center for Infectious Disease"/>
            <person name="Wu L."/>
            <person name="Ma J."/>
        </authorList>
    </citation>
    <scope>NUCLEOTIDE SEQUENCE [LARGE SCALE GENOMIC DNA]</scope>
    <source>
        <strain evidence="3 4">JCM 6307</strain>
    </source>
</reference>
<keyword evidence="2" id="KW-0732">Signal</keyword>
<organism evidence="3 4">
    <name type="scientific">Streptomyces thermolineatus</name>
    <dbReference type="NCBI Taxonomy" id="44033"/>
    <lineage>
        <taxon>Bacteria</taxon>
        <taxon>Bacillati</taxon>
        <taxon>Actinomycetota</taxon>
        <taxon>Actinomycetes</taxon>
        <taxon>Kitasatosporales</taxon>
        <taxon>Streptomycetaceae</taxon>
        <taxon>Streptomyces</taxon>
    </lineage>
</organism>
<gene>
    <name evidence="3" type="ORF">GCM10010406_39680</name>
</gene>
<proteinExistence type="predicted"/>
<comment type="caution">
    <text evidence="3">The sequence shown here is derived from an EMBL/GenBank/DDBJ whole genome shotgun (WGS) entry which is preliminary data.</text>
</comment>
<feature type="region of interest" description="Disordered" evidence="1">
    <location>
        <begin position="22"/>
        <end position="58"/>
    </location>
</feature>
<evidence type="ECO:0008006" key="5">
    <source>
        <dbReference type="Google" id="ProtNLM"/>
    </source>
</evidence>
<dbReference type="RefSeq" id="WP_344384528.1">
    <property type="nucleotide sequence ID" value="NZ_BAAATA010000026.1"/>
</dbReference>
<dbReference type="EMBL" id="BAAATA010000026">
    <property type="protein sequence ID" value="GAA2499204.1"/>
    <property type="molecule type" value="Genomic_DNA"/>
</dbReference>
<evidence type="ECO:0000313" key="4">
    <source>
        <dbReference type="Proteomes" id="UP001501358"/>
    </source>
</evidence>
<protein>
    <recommendedName>
        <fullName evidence="5">Lipoprotein</fullName>
    </recommendedName>
</protein>
<evidence type="ECO:0000256" key="2">
    <source>
        <dbReference type="SAM" id="SignalP"/>
    </source>
</evidence>
<accession>A0ABN3MC01</accession>
<feature type="signal peptide" evidence="2">
    <location>
        <begin position="1"/>
        <end position="22"/>
    </location>
</feature>
<sequence length="292" mass="31363">MRTRFGHAALVLLLSLSPAACGAEDGPVEPAGAGAPADAAPESAKPTRSPKPPKSPEDFLDLAEKAMAAEEAWTFSVEGRESLTFQGRRSGADYRATVRRAMEPEALHSKGVSTSSKGSVKNEELYVLDGTAYLKEGGAAWKSAPASDPGMQNKAEDLVAAVEEFRAYARTAGDDVTLTAADGTVRLRVGSGRQALTAVRDRPWVKKAVREFESTARQLRDAGIPADDARLTLSGLEEVLVLDARTYRVESHRFEFGLLLPHGGRDIVYELDVRQENRGVFDGTVELPAGVR</sequence>
<name>A0ABN3MC01_9ACTN</name>
<keyword evidence="4" id="KW-1185">Reference proteome</keyword>